<reference evidence="1" key="2">
    <citation type="submission" date="2020-06" db="EMBL/GenBank/DDBJ databases">
        <title>Helianthus annuus Genome sequencing and assembly Release 2.</title>
        <authorList>
            <person name="Gouzy J."/>
            <person name="Langlade N."/>
            <person name="Munos S."/>
        </authorList>
    </citation>
    <scope>NUCLEOTIDE SEQUENCE</scope>
    <source>
        <tissue evidence="1">Leaves</tissue>
    </source>
</reference>
<gene>
    <name evidence="1" type="ORF">HanXRQr2_Chr04g0155691</name>
</gene>
<sequence>MSATTRNLKMIIHRFNDQDTNMELITSLGFPRFCCHQLAEFFSRFKQDPVNFFKMRRGCTLCIFNPLKNFLVRT</sequence>
<dbReference type="Gramene" id="mRNA:HanXRQr2_Chr04g0155691">
    <property type="protein sequence ID" value="CDS:HanXRQr2_Chr04g0155691.1"/>
    <property type="gene ID" value="HanXRQr2_Chr04g0155691"/>
</dbReference>
<accession>A0A9K3J6J3</accession>
<organism evidence="1 2">
    <name type="scientific">Helianthus annuus</name>
    <name type="common">Common sunflower</name>
    <dbReference type="NCBI Taxonomy" id="4232"/>
    <lineage>
        <taxon>Eukaryota</taxon>
        <taxon>Viridiplantae</taxon>
        <taxon>Streptophyta</taxon>
        <taxon>Embryophyta</taxon>
        <taxon>Tracheophyta</taxon>
        <taxon>Spermatophyta</taxon>
        <taxon>Magnoliopsida</taxon>
        <taxon>eudicotyledons</taxon>
        <taxon>Gunneridae</taxon>
        <taxon>Pentapetalae</taxon>
        <taxon>asterids</taxon>
        <taxon>campanulids</taxon>
        <taxon>Asterales</taxon>
        <taxon>Asteraceae</taxon>
        <taxon>Asteroideae</taxon>
        <taxon>Heliantheae alliance</taxon>
        <taxon>Heliantheae</taxon>
        <taxon>Helianthus</taxon>
    </lineage>
</organism>
<reference evidence="1" key="1">
    <citation type="journal article" date="2017" name="Nature">
        <title>The sunflower genome provides insights into oil metabolism, flowering and Asterid evolution.</title>
        <authorList>
            <person name="Badouin H."/>
            <person name="Gouzy J."/>
            <person name="Grassa C.J."/>
            <person name="Murat F."/>
            <person name="Staton S.E."/>
            <person name="Cottret L."/>
            <person name="Lelandais-Briere C."/>
            <person name="Owens G.L."/>
            <person name="Carrere S."/>
            <person name="Mayjonade B."/>
            <person name="Legrand L."/>
            <person name="Gill N."/>
            <person name="Kane N.C."/>
            <person name="Bowers J.E."/>
            <person name="Hubner S."/>
            <person name="Bellec A."/>
            <person name="Berard A."/>
            <person name="Berges H."/>
            <person name="Blanchet N."/>
            <person name="Boniface M.C."/>
            <person name="Brunel D."/>
            <person name="Catrice O."/>
            <person name="Chaidir N."/>
            <person name="Claudel C."/>
            <person name="Donnadieu C."/>
            <person name="Faraut T."/>
            <person name="Fievet G."/>
            <person name="Helmstetter N."/>
            <person name="King M."/>
            <person name="Knapp S.J."/>
            <person name="Lai Z."/>
            <person name="Le Paslier M.C."/>
            <person name="Lippi Y."/>
            <person name="Lorenzon L."/>
            <person name="Mandel J.R."/>
            <person name="Marage G."/>
            <person name="Marchand G."/>
            <person name="Marquand E."/>
            <person name="Bret-Mestries E."/>
            <person name="Morien E."/>
            <person name="Nambeesan S."/>
            <person name="Nguyen T."/>
            <person name="Pegot-Espagnet P."/>
            <person name="Pouilly N."/>
            <person name="Raftis F."/>
            <person name="Sallet E."/>
            <person name="Schiex T."/>
            <person name="Thomas J."/>
            <person name="Vandecasteele C."/>
            <person name="Vares D."/>
            <person name="Vear F."/>
            <person name="Vautrin S."/>
            <person name="Crespi M."/>
            <person name="Mangin B."/>
            <person name="Burke J.M."/>
            <person name="Salse J."/>
            <person name="Munos S."/>
            <person name="Vincourt P."/>
            <person name="Rieseberg L.H."/>
            <person name="Langlade N.B."/>
        </authorList>
    </citation>
    <scope>NUCLEOTIDE SEQUENCE</scope>
    <source>
        <tissue evidence="1">Leaves</tissue>
    </source>
</reference>
<proteinExistence type="predicted"/>
<protein>
    <submittedName>
        <fullName evidence="1">Uncharacterized protein</fullName>
    </submittedName>
</protein>
<keyword evidence="2" id="KW-1185">Reference proteome</keyword>
<dbReference type="Proteomes" id="UP000215914">
    <property type="component" value="Unassembled WGS sequence"/>
</dbReference>
<evidence type="ECO:0000313" key="2">
    <source>
        <dbReference type="Proteomes" id="UP000215914"/>
    </source>
</evidence>
<dbReference type="AlphaFoldDB" id="A0A9K3J6J3"/>
<name>A0A9K3J6J3_HELAN</name>
<comment type="caution">
    <text evidence="1">The sequence shown here is derived from an EMBL/GenBank/DDBJ whole genome shotgun (WGS) entry which is preliminary data.</text>
</comment>
<dbReference type="EMBL" id="MNCJ02000319">
    <property type="protein sequence ID" value="KAF5809313.1"/>
    <property type="molecule type" value="Genomic_DNA"/>
</dbReference>
<evidence type="ECO:0000313" key="1">
    <source>
        <dbReference type="EMBL" id="KAF5809313.1"/>
    </source>
</evidence>